<evidence type="ECO:0000256" key="2">
    <source>
        <dbReference type="SAM" id="Phobius"/>
    </source>
</evidence>
<evidence type="ECO:0000259" key="3">
    <source>
        <dbReference type="PROSITE" id="PS50943"/>
    </source>
</evidence>
<keyword evidence="5" id="KW-1185">Reference proteome</keyword>
<dbReference type="EMBL" id="PPEL01000054">
    <property type="protein sequence ID" value="PNV64999.1"/>
    <property type="molecule type" value="Genomic_DNA"/>
</dbReference>
<dbReference type="InterPro" id="IPR036259">
    <property type="entry name" value="MFS_trans_sf"/>
</dbReference>
<keyword evidence="1" id="KW-0238">DNA-binding</keyword>
<dbReference type="SUPFAM" id="SSF103473">
    <property type="entry name" value="MFS general substrate transporter"/>
    <property type="match status" value="1"/>
</dbReference>
<dbReference type="Gene3D" id="1.10.260.40">
    <property type="entry name" value="lambda repressor-like DNA-binding domains"/>
    <property type="match status" value="1"/>
</dbReference>
<gene>
    <name evidence="4" type="ORF">C2L80_08935</name>
</gene>
<dbReference type="PANTHER" id="PTHR46558:SF4">
    <property type="entry name" value="DNA-BIDING PHAGE PROTEIN"/>
    <property type="match status" value="1"/>
</dbReference>
<evidence type="ECO:0000313" key="4">
    <source>
        <dbReference type="EMBL" id="PNV64999.1"/>
    </source>
</evidence>
<dbReference type="CDD" id="cd00093">
    <property type="entry name" value="HTH_XRE"/>
    <property type="match status" value="1"/>
</dbReference>
<keyword evidence="2" id="KW-0812">Transmembrane</keyword>
<sequence>MSFRDNLQHLRATRNMTQEQLAMLLGVSRQSVTKWEAERAYPEMDKLLKLCDIFDCTLDDLVKGDLTARPAARSGATVPQGAPQDVCGYDEHMRRFARKVPTGIAIIVLGAGIGSLFEGWRVLPFANPDALFMVVFLLGLLAGLSLIIPAGMEHSAFQKAHPYIEDFYTAEEKSAASRRLTYGMVVGIGIIFAGVLAVLLTEDGAYENVGPSVLIILAAVGTWLITHFAMMYGRTNVAQYNKSVADDLEIEEIANLAIEEERKAAFLQKRRHRQKVGAVCAAIMMAATLVGLLLLFAPLFNGQNIDDVDWESGGSTYFWLAWPVGGLLCGVVSVLMDAFQKR</sequence>
<dbReference type="PROSITE" id="PS50943">
    <property type="entry name" value="HTH_CROC1"/>
    <property type="match status" value="1"/>
</dbReference>
<feature type="transmembrane region" description="Helical" evidence="2">
    <location>
        <begin position="180"/>
        <end position="200"/>
    </location>
</feature>
<dbReference type="PANTHER" id="PTHR46558">
    <property type="entry name" value="TRACRIPTIONAL REGULATORY PROTEIN-RELATED-RELATED"/>
    <property type="match status" value="1"/>
</dbReference>
<accession>A0A2K2U403</accession>
<feature type="transmembrane region" description="Helical" evidence="2">
    <location>
        <begin position="130"/>
        <end position="150"/>
    </location>
</feature>
<protein>
    <submittedName>
        <fullName evidence="4">XRE family transcriptional regulator</fullName>
    </submittedName>
</protein>
<feature type="transmembrane region" description="Helical" evidence="2">
    <location>
        <begin position="317"/>
        <end position="339"/>
    </location>
</feature>
<dbReference type="Proteomes" id="UP000236488">
    <property type="component" value="Unassembled WGS sequence"/>
</dbReference>
<feature type="transmembrane region" description="Helical" evidence="2">
    <location>
        <begin position="276"/>
        <end position="297"/>
    </location>
</feature>
<dbReference type="SUPFAM" id="SSF47413">
    <property type="entry name" value="lambda repressor-like DNA-binding domains"/>
    <property type="match status" value="1"/>
</dbReference>
<dbReference type="InterPro" id="IPR010982">
    <property type="entry name" value="Lambda_DNA-bd_dom_sf"/>
</dbReference>
<keyword evidence="2" id="KW-1133">Transmembrane helix</keyword>
<feature type="transmembrane region" description="Helical" evidence="2">
    <location>
        <begin position="100"/>
        <end position="118"/>
    </location>
</feature>
<dbReference type="InterPro" id="IPR001387">
    <property type="entry name" value="Cro/C1-type_HTH"/>
</dbReference>
<evidence type="ECO:0000256" key="1">
    <source>
        <dbReference type="ARBA" id="ARBA00023125"/>
    </source>
</evidence>
<dbReference type="Pfam" id="PF13443">
    <property type="entry name" value="HTH_26"/>
    <property type="match status" value="1"/>
</dbReference>
<dbReference type="AlphaFoldDB" id="A0A2K2U403"/>
<feature type="domain" description="HTH cro/C1-type" evidence="3">
    <location>
        <begin position="7"/>
        <end position="61"/>
    </location>
</feature>
<keyword evidence="2" id="KW-0472">Membrane</keyword>
<evidence type="ECO:0000313" key="5">
    <source>
        <dbReference type="Proteomes" id="UP000236488"/>
    </source>
</evidence>
<proteinExistence type="predicted"/>
<name>A0A2K2U403_9ACTN</name>
<feature type="transmembrane region" description="Helical" evidence="2">
    <location>
        <begin position="212"/>
        <end position="232"/>
    </location>
</feature>
<dbReference type="GO" id="GO:0003677">
    <property type="term" value="F:DNA binding"/>
    <property type="evidence" value="ECO:0007669"/>
    <property type="project" value="UniProtKB-KW"/>
</dbReference>
<dbReference type="SMART" id="SM00530">
    <property type="entry name" value="HTH_XRE"/>
    <property type="match status" value="1"/>
</dbReference>
<comment type="caution">
    <text evidence="4">The sequence shown here is derived from an EMBL/GenBank/DDBJ whole genome shotgun (WGS) entry which is preliminary data.</text>
</comment>
<dbReference type="RefSeq" id="WP_087194599.1">
    <property type="nucleotide sequence ID" value="NZ_PPEL01000054.1"/>
</dbReference>
<reference evidence="4 5" key="1">
    <citation type="journal article" date="2018" name="Int. J. Syst. Evol. Microbiol.">
        <title>Rubneribacter badeniensis gen. nov., sp. nov. and Enteroscipio rubneri gen. nov., sp. nov., new members of the Eggerthellaceae isolated from human faeces.</title>
        <authorList>
            <person name="Danylec N."/>
            <person name="Gobl A."/>
            <person name="Stoll D.A."/>
            <person name="Hetzer B."/>
            <person name="Kulling S.E."/>
            <person name="Huch M."/>
        </authorList>
    </citation>
    <scope>NUCLEOTIDE SEQUENCE [LARGE SCALE GENOMIC DNA]</scope>
    <source>
        <strain evidence="4 5">ResAG-85</strain>
    </source>
</reference>
<organism evidence="4 5">
    <name type="scientific">Rubneribacter badeniensis</name>
    <dbReference type="NCBI Taxonomy" id="2070688"/>
    <lineage>
        <taxon>Bacteria</taxon>
        <taxon>Bacillati</taxon>
        <taxon>Actinomycetota</taxon>
        <taxon>Coriobacteriia</taxon>
        <taxon>Eggerthellales</taxon>
        <taxon>Eggerthellaceae</taxon>
        <taxon>Rubneribacter</taxon>
    </lineage>
</organism>